<proteinExistence type="predicted"/>
<gene>
    <name evidence="2" type="ORF">S12H4_23322</name>
</gene>
<organism evidence="2">
    <name type="scientific">marine sediment metagenome</name>
    <dbReference type="NCBI Taxonomy" id="412755"/>
    <lineage>
        <taxon>unclassified sequences</taxon>
        <taxon>metagenomes</taxon>
        <taxon>ecological metagenomes</taxon>
    </lineage>
</organism>
<dbReference type="Gene3D" id="2.160.20.10">
    <property type="entry name" value="Single-stranded right-handed beta-helix, Pectin lyase-like"/>
    <property type="match status" value="1"/>
</dbReference>
<dbReference type="Pfam" id="PF13229">
    <property type="entry name" value="Beta_helix"/>
    <property type="match status" value="1"/>
</dbReference>
<evidence type="ECO:0000259" key="1">
    <source>
        <dbReference type="Pfam" id="PF13229"/>
    </source>
</evidence>
<dbReference type="InterPro" id="IPR011050">
    <property type="entry name" value="Pectin_lyase_fold/virulence"/>
</dbReference>
<dbReference type="AlphaFoldDB" id="X1TTJ4"/>
<dbReference type="EMBL" id="BARW01012363">
    <property type="protein sequence ID" value="GAI83359.1"/>
    <property type="molecule type" value="Genomic_DNA"/>
</dbReference>
<dbReference type="InterPro" id="IPR012334">
    <property type="entry name" value="Pectin_lyas_fold"/>
</dbReference>
<dbReference type="InterPro" id="IPR039448">
    <property type="entry name" value="Beta_helix"/>
</dbReference>
<feature type="domain" description="Right handed beta helix" evidence="1">
    <location>
        <begin position="56"/>
        <end position="204"/>
    </location>
</feature>
<comment type="caution">
    <text evidence="2">The sequence shown here is derived from an EMBL/GenBank/DDBJ whole genome shotgun (WGS) entry which is preliminary data.</text>
</comment>
<evidence type="ECO:0000313" key="2">
    <source>
        <dbReference type="EMBL" id="GAI83359.1"/>
    </source>
</evidence>
<dbReference type="SUPFAM" id="SSF51126">
    <property type="entry name" value="Pectin lyase-like"/>
    <property type="match status" value="1"/>
</dbReference>
<feature type="non-terminal residue" evidence="2">
    <location>
        <position position="205"/>
    </location>
</feature>
<sequence>IDSASLGDTIIVAAGTYNENIVVNKTLTLEGAQAGVNAGGRAGPESIINAQQAEFAVLINGAETVATIDGFTIENYDTIGILGGAFSTVLEGVTLGEDPLEVHILNNIVKSPTLEPPHNNNIQIGDGTTGTIIGNEVSGAFLESGDWSGSGIIVAGSSNVVVSNNHVDDCEGGIQIVGYTETESPARPPAVNNLIENNLVENCDA</sequence>
<feature type="non-terminal residue" evidence="2">
    <location>
        <position position="1"/>
    </location>
</feature>
<protein>
    <recommendedName>
        <fullName evidence="1">Right handed beta helix domain-containing protein</fullName>
    </recommendedName>
</protein>
<name>X1TTJ4_9ZZZZ</name>
<accession>X1TTJ4</accession>
<reference evidence="2" key="1">
    <citation type="journal article" date="2014" name="Front. Microbiol.">
        <title>High frequency of phylogenetically diverse reductive dehalogenase-homologous genes in deep subseafloor sedimentary metagenomes.</title>
        <authorList>
            <person name="Kawai M."/>
            <person name="Futagami T."/>
            <person name="Toyoda A."/>
            <person name="Takaki Y."/>
            <person name="Nishi S."/>
            <person name="Hori S."/>
            <person name="Arai W."/>
            <person name="Tsubouchi T."/>
            <person name="Morono Y."/>
            <person name="Uchiyama I."/>
            <person name="Ito T."/>
            <person name="Fujiyama A."/>
            <person name="Inagaki F."/>
            <person name="Takami H."/>
        </authorList>
    </citation>
    <scope>NUCLEOTIDE SEQUENCE</scope>
    <source>
        <strain evidence="2">Expedition CK06-06</strain>
    </source>
</reference>